<dbReference type="InterPro" id="IPR000727">
    <property type="entry name" value="T_SNARE_dom"/>
</dbReference>
<dbReference type="GO" id="GO:0006887">
    <property type="term" value="P:exocytosis"/>
    <property type="evidence" value="ECO:0007669"/>
    <property type="project" value="TreeGrafter"/>
</dbReference>
<dbReference type="STRING" id="1246581.A0A2H9TQ43"/>
<keyword evidence="5 8" id="KW-0472">Membrane</keyword>
<dbReference type="PROSITE" id="PS50192">
    <property type="entry name" value="T_SNARE"/>
    <property type="match status" value="3"/>
</dbReference>
<reference evidence="10 11" key="1">
    <citation type="submission" date="2016-10" db="EMBL/GenBank/DDBJ databases">
        <title>The genome of Paramicrosporidium saccamoebae is the missing link in understanding Cryptomycota and Microsporidia evolution.</title>
        <authorList>
            <person name="Quandt C.A."/>
            <person name="Beaudet D."/>
            <person name="Corsaro D."/>
            <person name="Michel R."/>
            <person name="Corradi N."/>
            <person name="James T."/>
        </authorList>
    </citation>
    <scope>NUCLEOTIDE SEQUENCE [LARGE SCALE GENOMIC DNA]</scope>
    <source>
        <strain evidence="10 11">KSL3</strain>
    </source>
</reference>
<dbReference type="InterPro" id="IPR006011">
    <property type="entry name" value="Syntaxin_N"/>
</dbReference>
<comment type="similarity">
    <text evidence="2 6">Belongs to the syntaxin family.</text>
</comment>
<feature type="transmembrane region" description="Helical" evidence="8">
    <location>
        <begin position="342"/>
        <end position="360"/>
    </location>
</feature>
<dbReference type="Pfam" id="PF00804">
    <property type="entry name" value="Syntaxin"/>
    <property type="match status" value="2"/>
</dbReference>
<evidence type="ECO:0000256" key="2">
    <source>
        <dbReference type="ARBA" id="ARBA00009063"/>
    </source>
</evidence>
<dbReference type="SMART" id="SM00503">
    <property type="entry name" value="SynN"/>
    <property type="match status" value="2"/>
</dbReference>
<dbReference type="GO" id="GO:0005886">
    <property type="term" value="C:plasma membrane"/>
    <property type="evidence" value="ECO:0007669"/>
    <property type="project" value="TreeGrafter"/>
</dbReference>
<dbReference type="InterPro" id="IPR045242">
    <property type="entry name" value="Syntaxin"/>
</dbReference>
<organism evidence="10 11">
    <name type="scientific">Paramicrosporidium saccamoebae</name>
    <dbReference type="NCBI Taxonomy" id="1246581"/>
    <lineage>
        <taxon>Eukaryota</taxon>
        <taxon>Fungi</taxon>
        <taxon>Fungi incertae sedis</taxon>
        <taxon>Cryptomycota</taxon>
        <taxon>Cryptomycota incertae sedis</taxon>
        <taxon>Paramicrosporidium</taxon>
    </lineage>
</organism>
<dbReference type="PANTHER" id="PTHR19957">
    <property type="entry name" value="SYNTAXIN"/>
    <property type="match status" value="1"/>
</dbReference>
<feature type="domain" description="T-SNARE coiled-coil homology" evidence="9">
    <location>
        <begin position="545"/>
        <end position="607"/>
    </location>
</feature>
<sequence>MFIDLNNMIEEQGALLDSLEGYLGETVEYTEEAEKTMTEAVGTQRNIRKLHCSVVMGVDLLGQFNQATKQAAADGTAYEQADRLERGDPPPTETNIEDEAMNMKHFYEQCEEISSHTKKVEMFTSELDKLHKQALTTTGSEASADTSSKIDIITAKVNQLSNQSRNTLKAIELENSQLKEIAPPASGHMRMRESKHRALATAFLSATKKLQKLQQNYRDKYKQQLERQYKIVNPNATPEEIAQVTKDTEGAQAKIFASAVRDDAKKTLSQMKDRFQDVKTIETSILELHQLFLDLQTLVVEQGDVINRVEYNVDHTLDYTDEAAADMKLAVEYQKSIWKKKWIMIVLIIVGIAAATSPYMSATPPPMVERSAHDGDLELGVLSAATPTDRFLSSIEEVRVRLEKINKSVGDIEHLHRQALNAINMDEATRLGRLIDEMVSRNNADAQFVRQTLKTLTGETENLKSTGAVTSSDLRIRMTQQSRYAKKFMGAMNKFQGMQTTYQGKYRQQLERQYLIVKPNASREELDRLTHSADATAMLNQQKTLAEMKERHQDIIAIEKSIKELHQMFVDMAIIVEQQGELIDKVEDFVTNTAEYTEAAAEEMRGAVVRQRSTQRKKWILTITIIIILAVVGIIVWATWN</sequence>
<protein>
    <recommendedName>
        <fullName evidence="9">t-SNARE coiled-coil homology domain-containing protein</fullName>
    </recommendedName>
</protein>
<evidence type="ECO:0000256" key="4">
    <source>
        <dbReference type="ARBA" id="ARBA00022989"/>
    </source>
</evidence>
<feature type="domain" description="T-SNARE coiled-coil homology" evidence="9">
    <location>
        <begin position="268"/>
        <end position="330"/>
    </location>
</feature>
<comment type="subcellular location">
    <subcellularLocation>
        <location evidence="1">Membrane</location>
        <topology evidence="1">Single-pass type IV membrane protein</topology>
    </subcellularLocation>
</comment>
<accession>A0A2H9TQ43</accession>
<evidence type="ECO:0000313" key="11">
    <source>
        <dbReference type="Proteomes" id="UP000240830"/>
    </source>
</evidence>
<evidence type="ECO:0000259" key="9">
    <source>
        <dbReference type="PROSITE" id="PS50192"/>
    </source>
</evidence>
<dbReference type="InterPro" id="IPR010989">
    <property type="entry name" value="SNARE"/>
</dbReference>
<dbReference type="AlphaFoldDB" id="A0A2H9TQ43"/>
<keyword evidence="3 8" id="KW-0812">Transmembrane</keyword>
<feature type="transmembrane region" description="Helical" evidence="8">
    <location>
        <begin position="619"/>
        <end position="640"/>
    </location>
</feature>
<evidence type="ECO:0000256" key="3">
    <source>
        <dbReference type="ARBA" id="ARBA00022692"/>
    </source>
</evidence>
<dbReference type="OrthoDB" id="10255013at2759"/>
<dbReference type="Gene3D" id="1.20.58.70">
    <property type="match status" value="2"/>
</dbReference>
<evidence type="ECO:0000256" key="5">
    <source>
        <dbReference type="ARBA" id="ARBA00023136"/>
    </source>
</evidence>
<dbReference type="GO" id="GO:0006906">
    <property type="term" value="P:vesicle fusion"/>
    <property type="evidence" value="ECO:0007669"/>
    <property type="project" value="TreeGrafter"/>
</dbReference>
<dbReference type="Gene3D" id="1.20.5.110">
    <property type="match status" value="2"/>
</dbReference>
<gene>
    <name evidence="10" type="ORF">PSACC_00334</name>
</gene>
<dbReference type="InterPro" id="IPR006012">
    <property type="entry name" value="Syntaxin/epimorphin_CS"/>
</dbReference>
<proteinExistence type="inferred from homology"/>
<dbReference type="SUPFAM" id="SSF58038">
    <property type="entry name" value="SNARE fusion complex"/>
    <property type="match status" value="1"/>
</dbReference>
<dbReference type="SMART" id="SM00397">
    <property type="entry name" value="t_SNARE"/>
    <property type="match status" value="2"/>
</dbReference>
<evidence type="ECO:0000313" key="10">
    <source>
        <dbReference type="EMBL" id="PJF19852.1"/>
    </source>
</evidence>
<feature type="region of interest" description="Disordered" evidence="7">
    <location>
        <begin position="73"/>
        <end position="93"/>
    </location>
</feature>
<keyword evidence="4 8" id="KW-1133">Transmembrane helix</keyword>
<dbReference type="Proteomes" id="UP000240830">
    <property type="component" value="Unassembled WGS sequence"/>
</dbReference>
<dbReference type="GO" id="GO:0048278">
    <property type="term" value="P:vesicle docking"/>
    <property type="evidence" value="ECO:0007669"/>
    <property type="project" value="TreeGrafter"/>
</dbReference>
<dbReference type="GO" id="GO:0005484">
    <property type="term" value="F:SNAP receptor activity"/>
    <property type="evidence" value="ECO:0007669"/>
    <property type="project" value="InterPro"/>
</dbReference>
<keyword evidence="11" id="KW-1185">Reference proteome</keyword>
<dbReference type="Pfam" id="PF05739">
    <property type="entry name" value="SNARE"/>
    <property type="match status" value="2"/>
</dbReference>
<comment type="caution">
    <text evidence="10">The sequence shown here is derived from an EMBL/GenBank/DDBJ whole genome shotgun (WGS) entry which is preliminary data.</text>
</comment>
<dbReference type="GO" id="GO:0012505">
    <property type="term" value="C:endomembrane system"/>
    <property type="evidence" value="ECO:0007669"/>
    <property type="project" value="TreeGrafter"/>
</dbReference>
<dbReference type="PANTHER" id="PTHR19957:SF307">
    <property type="entry name" value="PROTEIN SSO1-RELATED"/>
    <property type="match status" value="1"/>
</dbReference>
<dbReference type="GO" id="GO:0006886">
    <property type="term" value="P:intracellular protein transport"/>
    <property type="evidence" value="ECO:0007669"/>
    <property type="project" value="InterPro"/>
</dbReference>
<evidence type="ECO:0000256" key="7">
    <source>
        <dbReference type="SAM" id="MobiDB-lite"/>
    </source>
</evidence>
<dbReference type="CDD" id="cd15848">
    <property type="entry name" value="SNARE_syntaxin1-like"/>
    <property type="match status" value="2"/>
</dbReference>
<dbReference type="EMBL" id="MTSL01000036">
    <property type="protein sequence ID" value="PJF19852.1"/>
    <property type="molecule type" value="Genomic_DNA"/>
</dbReference>
<evidence type="ECO:0000256" key="1">
    <source>
        <dbReference type="ARBA" id="ARBA00004211"/>
    </source>
</evidence>
<dbReference type="GO" id="GO:0000149">
    <property type="term" value="F:SNARE binding"/>
    <property type="evidence" value="ECO:0007669"/>
    <property type="project" value="TreeGrafter"/>
</dbReference>
<dbReference type="GO" id="GO:0031201">
    <property type="term" value="C:SNARE complex"/>
    <property type="evidence" value="ECO:0007669"/>
    <property type="project" value="TreeGrafter"/>
</dbReference>
<dbReference type="PROSITE" id="PS00914">
    <property type="entry name" value="SYNTAXIN"/>
    <property type="match status" value="2"/>
</dbReference>
<feature type="domain" description="T-SNARE coiled-coil homology" evidence="9">
    <location>
        <begin position="1"/>
        <end position="40"/>
    </location>
</feature>
<evidence type="ECO:0000256" key="6">
    <source>
        <dbReference type="RuleBase" id="RU003858"/>
    </source>
</evidence>
<name>A0A2H9TQ43_9FUNG</name>
<dbReference type="SUPFAM" id="SSF47661">
    <property type="entry name" value="t-snare proteins"/>
    <property type="match status" value="2"/>
</dbReference>
<evidence type="ECO:0000256" key="8">
    <source>
        <dbReference type="SAM" id="Phobius"/>
    </source>
</evidence>